<proteinExistence type="predicted"/>
<organism evidence="2 3">
    <name type="scientific">Macrophomina phaseolina (strain MS6)</name>
    <name type="common">Charcoal rot fungus</name>
    <dbReference type="NCBI Taxonomy" id="1126212"/>
    <lineage>
        <taxon>Eukaryota</taxon>
        <taxon>Fungi</taxon>
        <taxon>Dikarya</taxon>
        <taxon>Ascomycota</taxon>
        <taxon>Pezizomycotina</taxon>
        <taxon>Dothideomycetes</taxon>
        <taxon>Dothideomycetes incertae sedis</taxon>
        <taxon>Botryosphaeriales</taxon>
        <taxon>Botryosphaeriaceae</taxon>
        <taxon>Macrophomina</taxon>
    </lineage>
</organism>
<evidence type="ECO:0000313" key="3">
    <source>
        <dbReference type="Proteomes" id="UP000007129"/>
    </source>
</evidence>
<evidence type="ECO:0000256" key="1">
    <source>
        <dbReference type="SAM" id="MobiDB-lite"/>
    </source>
</evidence>
<evidence type="ECO:0000313" key="2">
    <source>
        <dbReference type="EMBL" id="EKG14288.1"/>
    </source>
</evidence>
<name>K2RI45_MACPH</name>
<dbReference type="AlphaFoldDB" id="K2RI45"/>
<accession>K2RI45</accession>
<dbReference type="InParanoid" id="K2RI45"/>
<dbReference type="HOGENOM" id="CLU_1759168_0_0_1"/>
<feature type="region of interest" description="Disordered" evidence="1">
    <location>
        <begin position="20"/>
        <end position="52"/>
    </location>
</feature>
<reference evidence="2 3" key="1">
    <citation type="journal article" date="2012" name="BMC Genomics">
        <title>Tools to kill: Genome of one of the most destructive plant pathogenic fungi Macrophomina phaseolina.</title>
        <authorList>
            <person name="Islam M.S."/>
            <person name="Haque M.S."/>
            <person name="Islam M.M."/>
            <person name="Emdad E.M."/>
            <person name="Halim A."/>
            <person name="Hossen Q.M.M."/>
            <person name="Hossain M.Z."/>
            <person name="Ahmed B."/>
            <person name="Rahim S."/>
            <person name="Rahman M.S."/>
            <person name="Alam M.M."/>
            <person name="Hou S."/>
            <person name="Wan X."/>
            <person name="Saito J.A."/>
            <person name="Alam M."/>
        </authorList>
    </citation>
    <scope>NUCLEOTIDE SEQUENCE [LARGE SCALE GENOMIC DNA]</scope>
    <source>
        <strain evidence="2 3">MS6</strain>
    </source>
</reference>
<sequence length="148" mass="16258">MAKLVLAQLPEALALSMQEQDSSQVLPKRVRSMSRQALRGTRSTQASTRAFRKTEFWQRHSGVSLTQTSARAFRKHWSRQPPGEEGTLQVTPQVVVVAGALAVEEEEPPMLRAASTLARPRTLAPTLALRRGEAAELAMSMAAAKEPR</sequence>
<protein>
    <submittedName>
        <fullName evidence="2">Uncharacterized protein</fullName>
    </submittedName>
</protein>
<dbReference type="EMBL" id="AHHD01000360">
    <property type="protein sequence ID" value="EKG14288.1"/>
    <property type="molecule type" value="Genomic_DNA"/>
</dbReference>
<comment type="caution">
    <text evidence="2">The sequence shown here is derived from an EMBL/GenBank/DDBJ whole genome shotgun (WGS) entry which is preliminary data.</text>
</comment>
<dbReference type="VEuPathDB" id="FungiDB:MPH_08529"/>
<gene>
    <name evidence="2" type="ORF">MPH_08529</name>
</gene>
<dbReference type="Proteomes" id="UP000007129">
    <property type="component" value="Unassembled WGS sequence"/>
</dbReference>